<dbReference type="Gene3D" id="2.30.30.40">
    <property type="entry name" value="SH3 Domains"/>
    <property type="match status" value="1"/>
</dbReference>
<dbReference type="InterPro" id="IPR036028">
    <property type="entry name" value="SH3-like_dom_sf"/>
</dbReference>
<dbReference type="Pfam" id="PF00018">
    <property type="entry name" value="SH3_1"/>
    <property type="match status" value="1"/>
</dbReference>
<dbReference type="InterPro" id="IPR057870">
    <property type="entry name" value="HR1_TOCA"/>
</dbReference>
<evidence type="ECO:0000256" key="6">
    <source>
        <dbReference type="ARBA" id="ARBA00022490"/>
    </source>
</evidence>
<feature type="compositionally biased region" description="Polar residues" evidence="13">
    <location>
        <begin position="452"/>
        <end position="461"/>
    </location>
</feature>
<reference evidence="17" key="1">
    <citation type="submission" date="2020-08" db="EMBL/GenBank/DDBJ databases">
        <title>Multicomponent nature underlies the extraordinary mechanical properties of spider dragline silk.</title>
        <authorList>
            <person name="Kono N."/>
            <person name="Nakamura H."/>
            <person name="Mori M."/>
            <person name="Yoshida Y."/>
            <person name="Ohtoshi R."/>
            <person name="Malay A.D."/>
            <person name="Moran D.A.P."/>
            <person name="Tomita M."/>
            <person name="Numata K."/>
            <person name="Arakawa K."/>
        </authorList>
    </citation>
    <scope>NUCLEOTIDE SEQUENCE</scope>
</reference>
<evidence type="ECO:0000256" key="10">
    <source>
        <dbReference type="PROSITE-ProRule" id="PRU00192"/>
    </source>
</evidence>
<evidence type="ECO:0000256" key="12">
    <source>
        <dbReference type="SAM" id="Coils"/>
    </source>
</evidence>
<evidence type="ECO:0000256" key="3">
    <source>
        <dbReference type="ARBA" id="ARBA00009426"/>
    </source>
</evidence>
<feature type="region of interest" description="Disordered" evidence="13">
    <location>
        <begin position="450"/>
        <end position="518"/>
    </location>
</feature>
<dbReference type="PROSITE" id="PS50002">
    <property type="entry name" value="SH3"/>
    <property type="match status" value="1"/>
</dbReference>
<accession>A0A8X6ML57</accession>
<keyword evidence="9" id="KW-0472">Membrane</keyword>
<sequence length="589" mass="66599">MEEKDQNNDVSMKRKWFIFRMKKLCQNHGGQLAEDQFDQLSSHTLRGIEFLEKFQQFLKDRCAIENEYAAKLKKLSKNYHIKKKVEDELQFSTCRAFIHMLNEIKDMAGQHELIAENLSNHVVHDIVMLVKQFKDERKVHIQEGTKLQSNVQASMLLLEKSKKTYEKAFKDSEKANDNYQKALADLHLSRIELEKARLNSIAKLQTSEDSKTDYSNQLQKTNEAQRQHYSELMPKVFQDLQDMDEKRIICIQTLFKQTTEAHRQVLPFINKCLDEIDRAADSIDPKADSDIVVGKLKSGYQPPGDIPFEELIPTKVNETATSPPLLQGKSETLKGTVSTQKLKKRGGLFSIFSANKNNNDDFKDDYSDLPPNQRKKKLTQKIETLSTQISQETATKDGLLKIKAAYQQNPALGDPASVDQQLQEISSRIEKLQAQLNKYQGYLEEAGGKTVTPETQLKNGNNVSESNISRSTSNSSVNNTTKSVAPAVPLPREPGSSANGNTVTDSGEGDYDNGGVTEYEAEPLPALGTARALYPFDAQSEGSIPMEEKEEFEVVELDQGDGWTRVRRANMEEGFVPTSYIECFLYNNC</sequence>
<comment type="subcellular location">
    <subcellularLocation>
        <location evidence="1">Cell membrane</location>
    </subcellularLocation>
    <subcellularLocation>
        <location evidence="2">Cytoplasm</location>
    </subcellularLocation>
</comment>
<evidence type="ECO:0000313" key="17">
    <source>
        <dbReference type="EMBL" id="GFS63129.1"/>
    </source>
</evidence>
<dbReference type="PROSITE" id="PS51860">
    <property type="entry name" value="REM_1"/>
    <property type="match status" value="1"/>
</dbReference>
<dbReference type="Pfam" id="PF00611">
    <property type="entry name" value="FCH"/>
    <property type="match status" value="1"/>
</dbReference>
<comment type="similarity">
    <text evidence="3">Belongs to the FNBP1 family.</text>
</comment>
<dbReference type="FunFam" id="2.30.30.40:FF:000203">
    <property type="entry name" value="Cdc42-interacting protein 4, isoform F"/>
    <property type="match status" value="1"/>
</dbReference>
<feature type="domain" description="REM-1" evidence="16">
    <location>
        <begin position="368"/>
        <end position="445"/>
    </location>
</feature>
<dbReference type="PANTHER" id="PTHR15735:SF12">
    <property type="entry name" value="CDC42-INTERACTING PROTEIN 4, ISOFORM B"/>
    <property type="match status" value="1"/>
</dbReference>
<feature type="coiled-coil region" evidence="12">
    <location>
        <begin position="422"/>
        <end position="449"/>
    </location>
</feature>
<keyword evidence="7" id="KW-0254">Endocytosis</keyword>
<evidence type="ECO:0000256" key="2">
    <source>
        <dbReference type="ARBA" id="ARBA00004496"/>
    </source>
</evidence>
<dbReference type="OrthoDB" id="8783038at2759"/>
<feature type="compositionally biased region" description="Low complexity" evidence="13">
    <location>
        <begin position="462"/>
        <end position="484"/>
    </location>
</feature>
<gene>
    <name evidence="17" type="primary">FNBP1</name>
    <name evidence="17" type="ORF">TNIN_240811</name>
</gene>
<evidence type="ECO:0000256" key="4">
    <source>
        <dbReference type="ARBA" id="ARBA00022443"/>
    </source>
</evidence>
<dbReference type="SMART" id="SM00055">
    <property type="entry name" value="FCH"/>
    <property type="match status" value="1"/>
</dbReference>
<dbReference type="InterPro" id="IPR011072">
    <property type="entry name" value="HR1_rho-bd"/>
</dbReference>
<organism evidence="17 18">
    <name type="scientific">Trichonephila inaurata madagascariensis</name>
    <dbReference type="NCBI Taxonomy" id="2747483"/>
    <lineage>
        <taxon>Eukaryota</taxon>
        <taxon>Metazoa</taxon>
        <taxon>Ecdysozoa</taxon>
        <taxon>Arthropoda</taxon>
        <taxon>Chelicerata</taxon>
        <taxon>Arachnida</taxon>
        <taxon>Araneae</taxon>
        <taxon>Araneomorphae</taxon>
        <taxon>Entelegynae</taxon>
        <taxon>Araneoidea</taxon>
        <taxon>Nephilidae</taxon>
        <taxon>Trichonephila</taxon>
        <taxon>Trichonephila inaurata</taxon>
    </lineage>
</organism>
<proteinExistence type="inferred from homology"/>
<feature type="domain" description="F-BAR" evidence="15">
    <location>
        <begin position="22"/>
        <end position="288"/>
    </location>
</feature>
<keyword evidence="5" id="KW-1003">Cell membrane</keyword>
<dbReference type="Gene3D" id="6.10.140.470">
    <property type="match status" value="1"/>
</dbReference>
<dbReference type="InterPro" id="IPR027267">
    <property type="entry name" value="AH/BAR_dom_sf"/>
</dbReference>
<dbReference type="AlphaFoldDB" id="A0A8X6ML57"/>
<name>A0A8X6ML57_9ARAC</name>
<evidence type="ECO:0000259" key="15">
    <source>
        <dbReference type="PROSITE" id="PS51741"/>
    </source>
</evidence>
<evidence type="ECO:0000256" key="11">
    <source>
        <dbReference type="PROSITE-ProRule" id="PRU01077"/>
    </source>
</evidence>
<evidence type="ECO:0000259" key="14">
    <source>
        <dbReference type="PROSITE" id="PS50002"/>
    </source>
</evidence>
<evidence type="ECO:0000313" key="18">
    <source>
        <dbReference type="Proteomes" id="UP000886998"/>
    </source>
</evidence>
<protein>
    <submittedName>
        <fullName evidence="17">Formin-binding protein 1</fullName>
    </submittedName>
</protein>
<comment type="caution">
    <text evidence="17">The sequence shown here is derived from an EMBL/GenBank/DDBJ whole genome shotgun (WGS) entry which is preliminary data.</text>
</comment>
<dbReference type="GO" id="GO:0007165">
    <property type="term" value="P:signal transduction"/>
    <property type="evidence" value="ECO:0007669"/>
    <property type="project" value="InterPro"/>
</dbReference>
<dbReference type="Gene3D" id="1.20.1270.60">
    <property type="entry name" value="Arfaptin homology (AH) domain/BAR domain"/>
    <property type="match status" value="1"/>
</dbReference>
<keyword evidence="8 11" id="KW-0175">Coiled coil</keyword>
<evidence type="ECO:0000259" key="16">
    <source>
        <dbReference type="PROSITE" id="PS51860"/>
    </source>
</evidence>
<dbReference type="Proteomes" id="UP000886998">
    <property type="component" value="Unassembled WGS sequence"/>
</dbReference>
<dbReference type="EMBL" id="BMAV01027883">
    <property type="protein sequence ID" value="GFS63129.1"/>
    <property type="molecule type" value="Genomic_DNA"/>
</dbReference>
<evidence type="ECO:0000256" key="8">
    <source>
        <dbReference type="ARBA" id="ARBA00023054"/>
    </source>
</evidence>
<dbReference type="CDD" id="cd07653">
    <property type="entry name" value="F-BAR_CIP4-like"/>
    <property type="match status" value="1"/>
</dbReference>
<evidence type="ECO:0000256" key="1">
    <source>
        <dbReference type="ARBA" id="ARBA00004236"/>
    </source>
</evidence>
<dbReference type="PANTHER" id="PTHR15735">
    <property type="entry name" value="FCH AND DOUBLE SH3 DOMAINS PROTEIN"/>
    <property type="match status" value="1"/>
</dbReference>
<dbReference type="InterPro" id="IPR001452">
    <property type="entry name" value="SH3_domain"/>
</dbReference>
<evidence type="ECO:0000256" key="7">
    <source>
        <dbReference type="ARBA" id="ARBA00022583"/>
    </source>
</evidence>
<dbReference type="CDD" id="cd11619">
    <property type="entry name" value="HR1_CIP4-like"/>
    <property type="match status" value="1"/>
</dbReference>
<dbReference type="PROSITE" id="PS51741">
    <property type="entry name" value="F_BAR"/>
    <property type="match status" value="1"/>
</dbReference>
<feature type="compositionally biased region" description="Polar residues" evidence="13">
    <location>
        <begin position="496"/>
        <end position="505"/>
    </location>
</feature>
<keyword evidence="6" id="KW-0963">Cytoplasm</keyword>
<evidence type="ECO:0000256" key="5">
    <source>
        <dbReference type="ARBA" id="ARBA00022475"/>
    </source>
</evidence>
<dbReference type="SUPFAM" id="SSF103657">
    <property type="entry name" value="BAR/IMD domain-like"/>
    <property type="match status" value="1"/>
</dbReference>
<dbReference type="CDD" id="cd11911">
    <property type="entry name" value="SH3_CIP4-like"/>
    <property type="match status" value="1"/>
</dbReference>
<dbReference type="GO" id="GO:0006897">
    <property type="term" value="P:endocytosis"/>
    <property type="evidence" value="ECO:0007669"/>
    <property type="project" value="UniProtKB-KW"/>
</dbReference>
<dbReference type="InterPro" id="IPR001060">
    <property type="entry name" value="FCH_dom"/>
</dbReference>
<dbReference type="FunFam" id="1.20.1270.60:FF:000002">
    <property type="entry name" value="Formin-binding protein 1-like isoform 1"/>
    <property type="match status" value="1"/>
</dbReference>
<dbReference type="SMART" id="SM00326">
    <property type="entry name" value="SH3"/>
    <property type="match status" value="1"/>
</dbReference>
<dbReference type="Pfam" id="PF25610">
    <property type="entry name" value="HR1_TOCA"/>
    <property type="match status" value="1"/>
</dbReference>
<evidence type="ECO:0000256" key="9">
    <source>
        <dbReference type="ARBA" id="ARBA00023136"/>
    </source>
</evidence>
<feature type="domain" description="SH3" evidence="14">
    <location>
        <begin position="525"/>
        <end position="586"/>
    </location>
</feature>
<dbReference type="GO" id="GO:0005886">
    <property type="term" value="C:plasma membrane"/>
    <property type="evidence" value="ECO:0007669"/>
    <property type="project" value="UniProtKB-SubCell"/>
</dbReference>
<dbReference type="SUPFAM" id="SSF50044">
    <property type="entry name" value="SH3-domain"/>
    <property type="match status" value="1"/>
</dbReference>
<dbReference type="GO" id="GO:0005737">
    <property type="term" value="C:cytoplasm"/>
    <property type="evidence" value="ECO:0007669"/>
    <property type="project" value="UniProtKB-SubCell"/>
</dbReference>
<dbReference type="InterPro" id="IPR031160">
    <property type="entry name" value="F_BAR_dom"/>
</dbReference>
<keyword evidence="4 10" id="KW-0728">SH3 domain</keyword>
<keyword evidence="18" id="KW-1185">Reference proteome</keyword>
<evidence type="ECO:0000256" key="13">
    <source>
        <dbReference type="SAM" id="MobiDB-lite"/>
    </source>
</evidence>